<evidence type="ECO:0000313" key="4">
    <source>
        <dbReference type="Proteomes" id="UP000612055"/>
    </source>
</evidence>
<dbReference type="InterPro" id="IPR032675">
    <property type="entry name" value="LRR_dom_sf"/>
</dbReference>
<dbReference type="Proteomes" id="UP000612055">
    <property type="component" value="Unassembled WGS sequence"/>
</dbReference>
<feature type="compositionally biased region" description="Low complexity" evidence="2">
    <location>
        <begin position="1613"/>
        <end position="1622"/>
    </location>
</feature>
<feature type="region of interest" description="Disordered" evidence="2">
    <location>
        <begin position="1233"/>
        <end position="1294"/>
    </location>
</feature>
<feature type="compositionally biased region" description="Basic and acidic residues" evidence="2">
    <location>
        <begin position="1233"/>
        <end position="1249"/>
    </location>
</feature>
<feature type="region of interest" description="Disordered" evidence="2">
    <location>
        <begin position="1554"/>
        <end position="1622"/>
    </location>
</feature>
<dbReference type="EMBL" id="JAEHOE010000074">
    <property type="protein sequence ID" value="KAG2489334.1"/>
    <property type="molecule type" value="Genomic_DNA"/>
</dbReference>
<evidence type="ECO:0000313" key="3">
    <source>
        <dbReference type="EMBL" id="KAG2489334.1"/>
    </source>
</evidence>
<keyword evidence="4" id="KW-1185">Reference proteome</keyword>
<feature type="region of interest" description="Disordered" evidence="2">
    <location>
        <begin position="789"/>
        <end position="825"/>
    </location>
</feature>
<organism evidence="3 4">
    <name type="scientific">Edaphochlamys debaryana</name>
    <dbReference type="NCBI Taxonomy" id="47281"/>
    <lineage>
        <taxon>Eukaryota</taxon>
        <taxon>Viridiplantae</taxon>
        <taxon>Chlorophyta</taxon>
        <taxon>core chlorophytes</taxon>
        <taxon>Chlorophyceae</taxon>
        <taxon>CS clade</taxon>
        <taxon>Chlamydomonadales</taxon>
        <taxon>Chlamydomonadales incertae sedis</taxon>
        <taxon>Edaphochlamys</taxon>
    </lineage>
</organism>
<reference evidence="3" key="1">
    <citation type="journal article" date="2020" name="bioRxiv">
        <title>Comparative genomics of Chlamydomonas.</title>
        <authorList>
            <person name="Craig R.J."/>
            <person name="Hasan A.R."/>
            <person name="Ness R.W."/>
            <person name="Keightley P.D."/>
        </authorList>
    </citation>
    <scope>NUCLEOTIDE SEQUENCE</scope>
    <source>
        <strain evidence="3">CCAP 11/70</strain>
    </source>
</reference>
<dbReference type="Gene3D" id="3.80.10.10">
    <property type="entry name" value="Ribonuclease Inhibitor"/>
    <property type="match status" value="3"/>
</dbReference>
<feature type="region of interest" description="Disordered" evidence="2">
    <location>
        <begin position="1056"/>
        <end position="1091"/>
    </location>
</feature>
<feature type="compositionally biased region" description="Acidic residues" evidence="2">
    <location>
        <begin position="154"/>
        <end position="219"/>
    </location>
</feature>
<feature type="compositionally biased region" description="Acidic residues" evidence="2">
    <location>
        <begin position="228"/>
        <end position="240"/>
    </location>
</feature>
<dbReference type="InterPro" id="IPR001611">
    <property type="entry name" value="Leu-rich_rpt"/>
</dbReference>
<feature type="compositionally biased region" description="Polar residues" evidence="2">
    <location>
        <begin position="1425"/>
        <end position="1435"/>
    </location>
</feature>
<dbReference type="Pfam" id="PF13516">
    <property type="entry name" value="LRR_6"/>
    <property type="match status" value="1"/>
</dbReference>
<name>A0A835Y1D8_9CHLO</name>
<evidence type="ECO:0000256" key="2">
    <source>
        <dbReference type="SAM" id="MobiDB-lite"/>
    </source>
</evidence>
<feature type="compositionally biased region" description="Acidic residues" evidence="2">
    <location>
        <begin position="83"/>
        <end position="93"/>
    </location>
</feature>
<feature type="region of interest" description="Disordered" evidence="2">
    <location>
        <begin position="996"/>
        <end position="1016"/>
    </location>
</feature>
<feature type="compositionally biased region" description="Basic and acidic residues" evidence="2">
    <location>
        <begin position="789"/>
        <end position="806"/>
    </location>
</feature>
<dbReference type="InterPro" id="IPR052394">
    <property type="entry name" value="LRR-containing"/>
</dbReference>
<feature type="compositionally biased region" description="Basic and acidic residues" evidence="2">
    <location>
        <begin position="447"/>
        <end position="465"/>
    </location>
</feature>
<proteinExistence type="predicted"/>
<dbReference type="GO" id="GO:0005930">
    <property type="term" value="C:axoneme"/>
    <property type="evidence" value="ECO:0007669"/>
    <property type="project" value="UniProtKB-SubCell"/>
</dbReference>
<dbReference type="OrthoDB" id="549683at2759"/>
<feature type="region of interest" description="Disordered" evidence="2">
    <location>
        <begin position="1358"/>
        <end position="1377"/>
    </location>
</feature>
<comment type="subcellular location">
    <subcellularLocation>
        <location evidence="1">Cytoplasm</location>
        <location evidence="1">Cytoskeleton</location>
        <location evidence="1">Cilium axoneme</location>
    </subcellularLocation>
</comment>
<feature type="region of interest" description="Disordered" evidence="2">
    <location>
        <begin position="1323"/>
        <end position="1350"/>
    </location>
</feature>
<evidence type="ECO:0000256" key="1">
    <source>
        <dbReference type="ARBA" id="ARBA00004430"/>
    </source>
</evidence>
<feature type="compositionally biased region" description="Low complexity" evidence="2">
    <location>
        <begin position="388"/>
        <end position="400"/>
    </location>
</feature>
<comment type="caution">
    <text evidence="3">The sequence shown here is derived from an EMBL/GenBank/DDBJ whole genome shotgun (WGS) entry which is preliminary data.</text>
</comment>
<feature type="region of interest" description="Disordered" evidence="2">
    <location>
        <begin position="1"/>
        <end position="472"/>
    </location>
</feature>
<feature type="compositionally biased region" description="Low complexity" evidence="2">
    <location>
        <begin position="48"/>
        <end position="59"/>
    </location>
</feature>
<dbReference type="SMART" id="SM00368">
    <property type="entry name" value="LRR_RI"/>
    <property type="match status" value="8"/>
</dbReference>
<feature type="compositionally biased region" description="Low complexity" evidence="2">
    <location>
        <begin position="356"/>
        <end position="379"/>
    </location>
</feature>
<feature type="region of interest" description="Disordered" evidence="2">
    <location>
        <begin position="1412"/>
        <end position="1438"/>
    </location>
</feature>
<feature type="compositionally biased region" description="Basic and acidic residues" evidence="2">
    <location>
        <begin position="29"/>
        <end position="40"/>
    </location>
</feature>
<gene>
    <name evidence="3" type="ORF">HYH03_012164</name>
</gene>
<protein>
    <submittedName>
        <fullName evidence="3">Uncharacterized protein</fullName>
    </submittedName>
</protein>
<dbReference type="SUPFAM" id="SSF52047">
    <property type="entry name" value="RNI-like"/>
    <property type="match status" value="1"/>
</dbReference>
<feature type="compositionally biased region" description="Acidic residues" evidence="2">
    <location>
        <begin position="301"/>
        <end position="319"/>
    </location>
</feature>
<accession>A0A835Y1D8</accession>
<feature type="compositionally biased region" description="Acidic residues" evidence="2">
    <location>
        <begin position="100"/>
        <end position="122"/>
    </location>
</feature>
<feature type="compositionally biased region" description="Pro residues" evidence="2">
    <location>
        <begin position="1257"/>
        <end position="1267"/>
    </location>
</feature>
<sequence length="1881" mass="188655">MADEEGDWSGLDGGAAPLDAEAGGDNQDESARYADAHEAANEFEEPEPAVNAEPDLGLAEAGGDGDGNDDAGMGNEEGAGAAGEEEPDQEEGDPAGVEGSDGEGAADGEAEPEAADNQDANEEAATGSEAGADDDEAGEDAGQGGDEYAGGDDTAGDAEGAGDADAEEQETGAEAEAEPEAEGEPEAEANAEAGAEAEGDAEAEAGAEAEAEAEAEGDPYAEPHADADGEAEAEEEEQEQEPGSGAGEEGEAEGDGGEGEADGEPEAEEGSGGEAAAEGEEAGEPDADAEQEPGSAAGEQSEAEAEADTAAEDEAEGEASGEGASAGGEAEEQQEAGSGEAAEAEADADTADRDATSAFRSAYDPAYATDDADAPTARDAAGEDSPDGADAAGADGSDTAGADDDGSKPSARVPDPDAEPPRLPVENERPGSAGASPQNGSPPASPSRRDHQQLDGNDSLKRREGGGAQQSPPVFLCCKWPEGADWAVALASELEELGLTALHDARHRSKPAEVEEAVRSASCCVMLVTPGLYHGLANKPNGNRALKEVKWALQYGKPLVAVVGGPYAGQNPLPALPGDLAEGPEGVLPWSEEEMEALAGAQAIHVFKGGDGFDGYQRELVRVARAIAAEQAGAEPGAVLDPEAEERRMRELLRAAGLGKRASSLVDSHPPIRSLRALDAALRKGRLSAKPFGWSEAACRRTEQVLASWPVLVSMPDWLRVAPAPLVPALANLLGQEEAREFDREGRPRPRRGAVPPCTALELAGQGPVVVGPRGGAAVAAMLREAGKARAADAERQRKWREEKSGEASSSASPPPPPQPSTGTTLLNLTLVDLTDCALGTSAAGEVMSALAAFPAIHTLLLGGNGIGDGIASDFSVLMRKADMQASAARARSSEDGDGGPPALGLRTLGLERNQLTDEGAGLVVSVLADYPGSLTSLDLSYNVGLGSATAAALDRTLNARTSSKPRLARVGLFGCQMDDGALATFLPVLLAPHAPASAPPADDDDPSSPPRPVANTGVEELELAGNGIDSQALTALASAVQMAGYGGGPRAMNLGGANLKGQPRSHRITSTSGAQPGSNGGPAPSTPRGGNAGALAGVLLASHNLEQLGLSWCGLQGPGLRVLVTRLMAAAAAGQTGPDPQPLARLTVLDLTGNKLGPEGVSLLGALLPVNLPALRHLVLDECGLGGRDLGLLAGTLNVAPWVVDAVMGALASVVSLTETAGTRGVWHDHAEEAAARQKQAEAEKEAEGGEVAAAAPPPPPPPPPTSRGGAYGQHAQQQAAAPPLPPQKDSPGAAVAALTGLFRTWLMMEPHVAASELRRLMLPPPPLGQTPVQPNGTPPKSPRPASFRNGRRMAWGEQQGANGSGPQAPPAPPPSPITGLGCLLVHPVVQPVLEGLRRVWDALAAEAEAREAGSVPEGPGADDSSTPGPTPLSSHEGLAAFDALNNACIHMRGCGAVPGLQSLSMGRNALCLEAGASLGAALSLASGVRHLGLAGITQPPAAAAAGGGIAAVAAAAAAAQGGPLGAAAAAARDARALLKALYPESTAAAEAAVAAATAPPPPQPGAQQHRHLGFRGMGSSRAGSRPATSTGAYNNRRESAVGESSSPDPHAAVQASKQPQAASAAAAAGAAMMPGVRSLDLTDAGINELNAGHLAEIIRLIPALEQLTLDFNNLSGQSSSSSDGPSPPPPANGTAALFATLASLPSLAMLSLNFALDGPAVECLADEVLGLAALAAAVAAGPGAPPPPLACPGLRVLSLSGCPVDAVAARRLARALVHNNDLQVLRMGGGDPPEGCGPIGSRALGEALAGHKGLVELTLSGVGLTDNAASMFANAMASMPLLCKLDLSDNSLTSWGFGMKPTAARGRPTEADQKGAATP</sequence>
<dbReference type="PANTHER" id="PTHR24114:SF2">
    <property type="entry name" value="F-BOX DOMAIN-CONTAINING PROTEIN-RELATED"/>
    <property type="match status" value="1"/>
</dbReference>
<dbReference type="PANTHER" id="PTHR24114">
    <property type="entry name" value="LEUCINE RICH REPEAT FAMILY PROTEIN"/>
    <property type="match status" value="1"/>
</dbReference>
<feature type="compositionally biased region" description="Acidic residues" evidence="2">
    <location>
        <begin position="248"/>
        <end position="291"/>
    </location>
</feature>
<feature type="region of interest" description="Disordered" evidence="2">
    <location>
        <begin position="1860"/>
        <end position="1881"/>
    </location>
</feature>
<feature type="compositionally biased region" description="Polar residues" evidence="2">
    <location>
        <begin position="1069"/>
        <end position="1078"/>
    </location>
</feature>